<proteinExistence type="predicted"/>
<protein>
    <submittedName>
        <fullName evidence="1">Uncharacterized protein</fullName>
    </submittedName>
</protein>
<reference evidence="1 2" key="1">
    <citation type="journal article" date="2020" name="Mol. Biol. Evol.">
        <title>Distinct Expression and Methylation Patterns for Genes with Different Fates following a Single Whole-Genome Duplication in Flowering Plants.</title>
        <authorList>
            <person name="Shi T."/>
            <person name="Rahmani R.S."/>
            <person name="Gugger P.F."/>
            <person name="Wang M."/>
            <person name="Li H."/>
            <person name="Zhang Y."/>
            <person name="Li Z."/>
            <person name="Wang Q."/>
            <person name="Van de Peer Y."/>
            <person name="Marchal K."/>
            <person name="Chen J."/>
        </authorList>
    </citation>
    <scope>NUCLEOTIDE SEQUENCE [LARGE SCALE GENOMIC DNA]</scope>
    <source>
        <tissue evidence="1">Leaf</tissue>
    </source>
</reference>
<evidence type="ECO:0000313" key="1">
    <source>
        <dbReference type="EMBL" id="DAD33246.1"/>
    </source>
</evidence>
<gene>
    <name evidence="1" type="ORF">HUJ06_012097</name>
</gene>
<evidence type="ECO:0000313" key="2">
    <source>
        <dbReference type="Proteomes" id="UP000607653"/>
    </source>
</evidence>
<comment type="caution">
    <text evidence="1">The sequence shown here is derived from an EMBL/GenBank/DDBJ whole genome shotgun (WGS) entry which is preliminary data.</text>
</comment>
<dbReference type="AlphaFoldDB" id="A0A822YR03"/>
<sequence>MAPGRADLVTIGREALELIDQYQLAKRMPHAQPGGAVATAGAGVGVAPALTVLPRKEVIMDCRQLAMEYGGLLIIDYRRTTKGPRKASADTWRSADYRLPSSEKWPSHLF</sequence>
<name>A0A822YR03_NELNU</name>
<dbReference type="Proteomes" id="UP000607653">
    <property type="component" value="Unassembled WGS sequence"/>
</dbReference>
<keyword evidence="2" id="KW-1185">Reference proteome</keyword>
<organism evidence="1 2">
    <name type="scientific">Nelumbo nucifera</name>
    <name type="common">Sacred lotus</name>
    <dbReference type="NCBI Taxonomy" id="4432"/>
    <lineage>
        <taxon>Eukaryota</taxon>
        <taxon>Viridiplantae</taxon>
        <taxon>Streptophyta</taxon>
        <taxon>Embryophyta</taxon>
        <taxon>Tracheophyta</taxon>
        <taxon>Spermatophyta</taxon>
        <taxon>Magnoliopsida</taxon>
        <taxon>Proteales</taxon>
        <taxon>Nelumbonaceae</taxon>
        <taxon>Nelumbo</taxon>
    </lineage>
</organism>
<accession>A0A822YR03</accession>
<dbReference type="EMBL" id="DUZY01000003">
    <property type="protein sequence ID" value="DAD33246.1"/>
    <property type="molecule type" value="Genomic_DNA"/>
</dbReference>